<dbReference type="OMA" id="HTLCETY"/>
<feature type="compositionally biased region" description="Polar residues" evidence="2">
    <location>
        <begin position="704"/>
        <end position="721"/>
    </location>
</feature>
<dbReference type="RefSeq" id="XP_002544888.1">
    <property type="nucleotide sequence ID" value="XM_002544842.1"/>
</dbReference>
<accession>C4JNT5</accession>
<protein>
    <submittedName>
        <fullName evidence="3">Geranylgeranyl pyrophosphate synthetase</fullName>
    </submittedName>
</protein>
<dbReference type="GO" id="GO:0043386">
    <property type="term" value="P:mycotoxin biosynthetic process"/>
    <property type="evidence" value="ECO:0007669"/>
    <property type="project" value="UniProtKB-ARBA"/>
</dbReference>
<evidence type="ECO:0000313" key="3">
    <source>
        <dbReference type="EMBL" id="EEP79559.1"/>
    </source>
</evidence>
<dbReference type="OrthoDB" id="5393654at2759"/>
<dbReference type="eggNOG" id="KOG0777">
    <property type="taxonomic scope" value="Eukaryota"/>
</dbReference>
<evidence type="ECO:0000313" key="4">
    <source>
        <dbReference type="Proteomes" id="UP000002058"/>
    </source>
</evidence>
<dbReference type="EMBL" id="CH476616">
    <property type="protein sequence ID" value="EEP79559.1"/>
    <property type="molecule type" value="Genomic_DNA"/>
</dbReference>
<dbReference type="Gene3D" id="1.10.600.10">
    <property type="entry name" value="Farnesyl Diphosphate Synthase"/>
    <property type="match status" value="1"/>
</dbReference>
<gene>
    <name evidence="3" type="ORF">UREG_04405</name>
</gene>
<dbReference type="InterPro" id="IPR000092">
    <property type="entry name" value="Polyprenyl_synt"/>
</dbReference>
<reference evidence="4" key="1">
    <citation type="journal article" date="2009" name="Genome Res.">
        <title>Comparative genomic analyses of the human fungal pathogens Coccidioides and their relatives.</title>
        <authorList>
            <person name="Sharpton T.J."/>
            <person name="Stajich J.E."/>
            <person name="Rounsley S.D."/>
            <person name="Gardner M.J."/>
            <person name="Wortman J.R."/>
            <person name="Jordar V.S."/>
            <person name="Maiti R."/>
            <person name="Kodira C.D."/>
            <person name="Neafsey D.E."/>
            <person name="Zeng Q."/>
            <person name="Hung C.-Y."/>
            <person name="McMahan C."/>
            <person name="Muszewska A."/>
            <person name="Grynberg M."/>
            <person name="Mandel M.A."/>
            <person name="Kellner E.M."/>
            <person name="Barker B.M."/>
            <person name="Galgiani J.N."/>
            <person name="Orbach M.J."/>
            <person name="Kirkland T.N."/>
            <person name="Cole G.T."/>
            <person name="Henn M.R."/>
            <person name="Birren B.W."/>
            <person name="Taylor J.W."/>
        </authorList>
    </citation>
    <scope>NUCLEOTIDE SEQUENCE [LARGE SCALE GENOMIC DNA]</scope>
    <source>
        <strain evidence="4">UAMH 1704</strain>
    </source>
</reference>
<dbReference type="SUPFAM" id="SSF48576">
    <property type="entry name" value="Terpenoid synthases"/>
    <property type="match status" value="1"/>
</dbReference>
<dbReference type="VEuPathDB" id="FungiDB:UREG_04405"/>
<dbReference type="KEGG" id="ure:UREG_04405"/>
<dbReference type="PANTHER" id="PTHR35179">
    <property type="entry name" value="PROTEIN CBG02620"/>
    <property type="match status" value="1"/>
</dbReference>
<keyword evidence="1" id="KW-0808">Transferase</keyword>
<feature type="region of interest" description="Disordered" evidence="2">
    <location>
        <begin position="693"/>
        <end position="721"/>
    </location>
</feature>
<dbReference type="InParanoid" id="C4JNT5"/>
<feature type="region of interest" description="Disordered" evidence="2">
    <location>
        <begin position="580"/>
        <end position="612"/>
    </location>
</feature>
<dbReference type="PANTHER" id="PTHR35179:SF2">
    <property type="entry name" value="START DOMAIN-CONTAINING PROTEIN"/>
    <property type="match status" value="1"/>
</dbReference>
<sequence length="839" mass="94179">MTPTKISEISRDDLNDHSLPASITDVKHLASYSWIETATPTIAVPGSPPLWTPQNAPQRLQKDSGLIYIAQNAARHPESPLEPLFRALYIAHPSFNLSSIDVVTDRNNIRKLLSFINPLYSRNHLEPFAIKIEIVKDTAIFCRVETAVQEVIGPHEFKGYGHEFEKKYTTNQVSNSTGHHRIISYRFGDMSFIIRHETDGYVDTASTEPSNAFQTEDKGLSGMLAAMSLSPPTRTATGLTIKREGQIVSIESTLEIKTRVFHKTIEMREVAPQLWISQTPKLVRAYHQGGRFQRPSVENVAVQVKKWEECNQTELAKLATLIHKMLREIKNCGGHAVVRYDAQADKLIIWKEKAAKILPDDLYSKWHDRINPEPPTGERESIDSAAKKAPLMTAIQVGDVRFNVELSRIPYLASFVKFRATTQPGITEFVHGPIPLFSEALKGIEGGYRQCFRCLPPDLSQHRTLCETYDFLGVDILNGQTIREIFNELRSCKADYEREYGRCRVIEGNKSTARDAAFKLLYLMLLGAFDGEIKNRATIFDAVLFLVSHPGTFKWKTRSIIRAAYEKRFVPSAKQKAGLDKWEKGEEDGDVTTDEENAIGFDSDSSARKPNLAAQAQDIDIIECGMEPIFQEQSLSPGRRISPNPTHNTSGRQLSKHLVHQNIAPALQHLKLRLQSSTQHLKPLQKEAMAMPEPLSSPNPIPPRTSSTGVTNGATYPPSTRTTVLKPVSEEEWIASSRKPHDSPTYNSHPHILSPKYPSVGDSSESKLCTKIVISNTDGMWCSEKEKILVGPYEYMVQQPGKDIRKQLIAAFNRWLHVPEESLAVITKVVLMLHTASLL</sequence>
<name>C4JNT5_UNCRE</name>
<dbReference type="HOGENOM" id="CLU_017409_0_0_1"/>
<proteinExistence type="predicted"/>
<evidence type="ECO:0000256" key="1">
    <source>
        <dbReference type="ARBA" id="ARBA00022679"/>
    </source>
</evidence>
<dbReference type="AlphaFoldDB" id="C4JNT5"/>
<dbReference type="InterPro" id="IPR008949">
    <property type="entry name" value="Isoprenoid_synthase_dom_sf"/>
</dbReference>
<keyword evidence="4" id="KW-1185">Reference proteome</keyword>
<dbReference type="GO" id="GO:0008299">
    <property type="term" value="P:isoprenoid biosynthetic process"/>
    <property type="evidence" value="ECO:0007669"/>
    <property type="project" value="InterPro"/>
</dbReference>
<dbReference type="Pfam" id="PF00348">
    <property type="entry name" value="polyprenyl_synt"/>
    <property type="match status" value="1"/>
</dbReference>
<dbReference type="Proteomes" id="UP000002058">
    <property type="component" value="Unassembled WGS sequence"/>
</dbReference>
<feature type="compositionally biased region" description="Acidic residues" evidence="2">
    <location>
        <begin position="585"/>
        <end position="597"/>
    </location>
</feature>
<dbReference type="GO" id="GO:0004659">
    <property type="term" value="F:prenyltransferase activity"/>
    <property type="evidence" value="ECO:0007669"/>
    <property type="project" value="InterPro"/>
</dbReference>
<dbReference type="GO" id="GO:0046165">
    <property type="term" value="P:alcohol biosynthetic process"/>
    <property type="evidence" value="ECO:0007669"/>
    <property type="project" value="UniProtKB-ARBA"/>
</dbReference>
<dbReference type="STRING" id="336963.C4JNT5"/>
<dbReference type="GeneID" id="8441003"/>
<evidence type="ECO:0000256" key="2">
    <source>
        <dbReference type="SAM" id="MobiDB-lite"/>
    </source>
</evidence>
<organism evidence="3 4">
    <name type="scientific">Uncinocarpus reesii (strain UAMH 1704)</name>
    <dbReference type="NCBI Taxonomy" id="336963"/>
    <lineage>
        <taxon>Eukaryota</taxon>
        <taxon>Fungi</taxon>
        <taxon>Dikarya</taxon>
        <taxon>Ascomycota</taxon>
        <taxon>Pezizomycotina</taxon>
        <taxon>Eurotiomycetes</taxon>
        <taxon>Eurotiomycetidae</taxon>
        <taxon>Onygenales</taxon>
        <taxon>Onygenaceae</taxon>
        <taxon>Uncinocarpus</taxon>
    </lineage>
</organism>